<keyword evidence="1" id="KW-0472">Membrane</keyword>
<name>A0AAV3QBM6_LITER</name>
<reference evidence="2 3" key="1">
    <citation type="submission" date="2024-01" db="EMBL/GenBank/DDBJ databases">
        <title>The complete chloroplast genome sequence of Lithospermum erythrorhizon: insights into the phylogenetic relationship among Boraginaceae species and the maternal lineages of purple gromwells.</title>
        <authorList>
            <person name="Okada T."/>
            <person name="Watanabe K."/>
        </authorList>
    </citation>
    <scope>NUCLEOTIDE SEQUENCE [LARGE SCALE GENOMIC DNA]</scope>
</reference>
<comment type="caution">
    <text evidence="2">The sequence shown here is derived from an EMBL/GenBank/DDBJ whole genome shotgun (WGS) entry which is preliminary data.</text>
</comment>
<dbReference type="EMBL" id="BAABME010004168">
    <property type="protein sequence ID" value="GAA0161410.1"/>
    <property type="molecule type" value="Genomic_DNA"/>
</dbReference>
<dbReference type="AlphaFoldDB" id="A0AAV3QBM6"/>
<evidence type="ECO:0000256" key="1">
    <source>
        <dbReference type="SAM" id="Phobius"/>
    </source>
</evidence>
<accession>A0AAV3QBM6</accession>
<proteinExistence type="predicted"/>
<keyword evidence="1" id="KW-0812">Transmembrane</keyword>
<evidence type="ECO:0000313" key="2">
    <source>
        <dbReference type="EMBL" id="GAA0161410.1"/>
    </source>
</evidence>
<evidence type="ECO:0000313" key="3">
    <source>
        <dbReference type="Proteomes" id="UP001454036"/>
    </source>
</evidence>
<keyword evidence="1" id="KW-1133">Transmembrane helix</keyword>
<sequence length="179" mass="19971">MCSLCLLSDDRPAIVVTHGDLLSITDRAHVRIYLGELFGVPPHTQVFDIPESSDPVTNLSIVDMILYCLERADRNLPYKGWSLDKIRRTSRFASLFLLMLVIAVLSVITFSAVSPHIFMNNTPPPTHVDTHPPPTHVDTPPPPTHVDTPPLATNVDTTPPPTHVDWNAIRHLWLGSEYD</sequence>
<keyword evidence="3" id="KW-1185">Reference proteome</keyword>
<dbReference type="Proteomes" id="UP001454036">
    <property type="component" value="Unassembled WGS sequence"/>
</dbReference>
<protein>
    <submittedName>
        <fullName evidence="2">Uncharacterized protein</fullName>
    </submittedName>
</protein>
<feature type="transmembrane region" description="Helical" evidence="1">
    <location>
        <begin position="92"/>
        <end position="113"/>
    </location>
</feature>
<organism evidence="2 3">
    <name type="scientific">Lithospermum erythrorhizon</name>
    <name type="common">Purple gromwell</name>
    <name type="synonym">Lithospermum officinale var. erythrorhizon</name>
    <dbReference type="NCBI Taxonomy" id="34254"/>
    <lineage>
        <taxon>Eukaryota</taxon>
        <taxon>Viridiplantae</taxon>
        <taxon>Streptophyta</taxon>
        <taxon>Embryophyta</taxon>
        <taxon>Tracheophyta</taxon>
        <taxon>Spermatophyta</taxon>
        <taxon>Magnoliopsida</taxon>
        <taxon>eudicotyledons</taxon>
        <taxon>Gunneridae</taxon>
        <taxon>Pentapetalae</taxon>
        <taxon>asterids</taxon>
        <taxon>lamiids</taxon>
        <taxon>Boraginales</taxon>
        <taxon>Boraginaceae</taxon>
        <taxon>Boraginoideae</taxon>
        <taxon>Lithospermeae</taxon>
        <taxon>Lithospermum</taxon>
    </lineage>
</organism>
<gene>
    <name evidence="2" type="ORF">LIER_17734</name>
</gene>